<dbReference type="AlphaFoldDB" id="A0A7W7ZUW6"/>
<feature type="chain" id="PRO_5030875488" description="TonB-dependent transporter Oar-like beta-barrel domain-containing protein" evidence="7">
    <location>
        <begin position="19"/>
        <end position="951"/>
    </location>
</feature>
<dbReference type="Gene3D" id="2.60.40.1120">
    <property type="entry name" value="Carboxypeptidase-like, regulatory domain"/>
    <property type="match status" value="1"/>
</dbReference>
<name>A0A7W7ZUW6_9BACT</name>
<dbReference type="SUPFAM" id="SSF49452">
    <property type="entry name" value="Starch-binding domain-like"/>
    <property type="match status" value="1"/>
</dbReference>
<dbReference type="InterPro" id="IPR013784">
    <property type="entry name" value="Carb-bd-like_fold"/>
</dbReference>
<feature type="domain" description="TonB-dependent transporter Oar-like beta-barrel" evidence="8">
    <location>
        <begin position="565"/>
        <end position="944"/>
    </location>
</feature>
<dbReference type="Proteomes" id="UP000584867">
    <property type="component" value="Unassembled WGS sequence"/>
</dbReference>
<dbReference type="RefSeq" id="WP_184260529.1">
    <property type="nucleotide sequence ID" value="NZ_JACHIO010000031.1"/>
</dbReference>
<proteinExistence type="predicted"/>
<dbReference type="EMBL" id="JACHIO010000031">
    <property type="protein sequence ID" value="MBB5066622.1"/>
    <property type="molecule type" value="Genomic_DNA"/>
</dbReference>
<keyword evidence="6" id="KW-0998">Cell outer membrane</keyword>
<evidence type="ECO:0000256" key="3">
    <source>
        <dbReference type="ARBA" id="ARBA00022452"/>
    </source>
</evidence>
<evidence type="ECO:0000313" key="10">
    <source>
        <dbReference type="Proteomes" id="UP000584867"/>
    </source>
</evidence>
<organism evidence="9 10">
    <name type="scientific">Granulicella mallensis</name>
    <dbReference type="NCBI Taxonomy" id="940614"/>
    <lineage>
        <taxon>Bacteria</taxon>
        <taxon>Pseudomonadati</taxon>
        <taxon>Acidobacteriota</taxon>
        <taxon>Terriglobia</taxon>
        <taxon>Terriglobales</taxon>
        <taxon>Acidobacteriaceae</taxon>
        <taxon>Granulicella</taxon>
    </lineage>
</organism>
<reference evidence="9 10" key="1">
    <citation type="submission" date="2020-08" db="EMBL/GenBank/DDBJ databases">
        <title>Genomic Encyclopedia of Type Strains, Phase IV (KMG-V): Genome sequencing to study the core and pangenomes of soil and plant-associated prokaryotes.</title>
        <authorList>
            <person name="Whitman W."/>
        </authorList>
    </citation>
    <scope>NUCLEOTIDE SEQUENCE [LARGE SCALE GENOMIC DNA]</scope>
    <source>
        <strain evidence="9 10">X5P3</strain>
    </source>
</reference>
<keyword evidence="2" id="KW-0813">Transport</keyword>
<dbReference type="Gene3D" id="2.40.170.20">
    <property type="entry name" value="TonB-dependent receptor, beta-barrel domain"/>
    <property type="match status" value="1"/>
</dbReference>
<feature type="domain" description="TonB-dependent transporter Oar-like beta-barrel" evidence="8">
    <location>
        <begin position="345"/>
        <end position="561"/>
    </location>
</feature>
<feature type="signal peptide" evidence="7">
    <location>
        <begin position="1"/>
        <end position="18"/>
    </location>
</feature>
<keyword evidence="7" id="KW-0732">Signal</keyword>
<dbReference type="Gene3D" id="2.170.130.10">
    <property type="entry name" value="TonB-dependent receptor, plug domain"/>
    <property type="match status" value="1"/>
</dbReference>
<evidence type="ECO:0000256" key="5">
    <source>
        <dbReference type="ARBA" id="ARBA00023136"/>
    </source>
</evidence>
<dbReference type="GO" id="GO:0030246">
    <property type="term" value="F:carbohydrate binding"/>
    <property type="evidence" value="ECO:0007669"/>
    <property type="project" value="InterPro"/>
</dbReference>
<keyword evidence="4" id="KW-0812">Transmembrane</keyword>
<dbReference type="InterPro" id="IPR037066">
    <property type="entry name" value="Plug_dom_sf"/>
</dbReference>
<dbReference type="Pfam" id="PF13620">
    <property type="entry name" value="CarboxypepD_reg"/>
    <property type="match status" value="1"/>
</dbReference>
<comment type="subcellular location">
    <subcellularLocation>
        <location evidence="1">Cell outer membrane</location>
        <topology evidence="1">Multi-pass membrane protein</topology>
    </subcellularLocation>
</comment>
<evidence type="ECO:0000256" key="2">
    <source>
        <dbReference type="ARBA" id="ARBA00022448"/>
    </source>
</evidence>
<dbReference type="InterPro" id="IPR039426">
    <property type="entry name" value="TonB-dep_rcpt-like"/>
</dbReference>
<dbReference type="InterPro" id="IPR057601">
    <property type="entry name" value="Oar-like_b-barrel"/>
</dbReference>
<dbReference type="Pfam" id="PF25183">
    <property type="entry name" value="OMP_b-brl_4"/>
    <property type="match status" value="3"/>
</dbReference>
<evidence type="ECO:0000313" key="9">
    <source>
        <dbReference type="EMBL" id="MBB5066622.1"/>
    </source>
</evidence>
<dbReference type="SUPFAM" id="SSF56935">
    <property type="entry name" value="Porins"/>
    <property type="match status" value="1"/>
</dbReference>
<dbReference type="GO" id="GO:0009279">
    <property type="term" value="C:cell outer membrane"/>
    <property type="evidence" value="ECO:0007669"/>
    <property type="project" value="UniProtKB-SubCell"/>
</dbReference>
<evidence type="ECO:0000256" key="7">
    <source>
        <dbReference type="SAM" id="SignalP"/>
    </source>
</evidence>
<gene>
    <name evidence="9" type="ORF">HDF15_005003</name>
</gene>
<dbReference type="InterPro" id="IPR036942">
    <property type="entry name" value="Beta-barrel_TonB_sf"/>
</dbReference>
<keyword evidence="5" id="KW-0472">Membrane</keyword>
<dbReference type="GO" id="GO:0015344">
    <property type="term" value="F:siderophore uptake transmembrane transporter activity"/>
    <property type="evidence" value="ECO:0007669"/>
    <property type="project" value="TreeGrafter"/>
</dbReference>
<dbReference type="PANTHER" id="PTHR30069">
    <property type="entry name" value="TONB-DEPENDENT OUTER MEMBRANE RECEPTOR"/>
    <property type="match status" value="1"/>
</dbReference>
<evidence type="ECO:0000256" key="4">
    <source>
        <dbReference type="ARBA" id="ARBA00022692"/>
    </source>
</evidence>
<protein>
    <recommendedName>
        <fullName evidence="8">TonB-dependent transporter Oar-like beta-barrel domain-containing protein</fullName>
    </recommendedName>
</protein>
<evidence type="ECO:0000256" key="6">
    <source>
        <dbReference type="ARBA" id="ARBA00023237"/>
    </source>
</evidence>
<feature type="domain" description="TonB-dependent transporter Oar-like beta-barrel" evidence="8">
    <location>
        <begin position="242"/>
        <end position="312"/>
    </location>
</feature>
<accession>A0A7W7ZUW6</accession>
<dbReference type="GO" id="GO:0044718">
    <property type="term" value="P:siderophore transmembrane transport"/>
    <property type="evidence" value="ECO:0007669"/>
    <property type="project" value="TreeGrafter"/>
</dbReference>
<sequence>MYRFLSLFLLSLLIPCLAAQETINNASLSGRVNDSTGAMIRDATVTARATATNVATKAETDAAGRFRFPYLQVGQYQVTIHHTGFADANATLTLTIGAAFNLPVTLTAGSTEAVTVTAESPVLEADRSQIAGTISQTEAANLPFEGRNYLDIALLLPGVSPTNTASTQTLAETSEVAGQGYSVNSQRNFSNSFVVDGLSDNDDAAGVAGNVFSLDVVREFQVVTSGGQAEFGRALGGYFNLITKSGTNQLHGTAYGFLRNQRLNADNALSGSNLPITQGQYGASLSGPLRKDRTFLFGNFEEQRLRTDGIITITPANAVTINARLQAVGYQAPLLTVGTGPTTLYPTTLHTDTAFLRADHRFSPNDQLNVRYSYYKLSSLNARGAGSLNAVSNGTSVFDTNHTVAVSNIATLSSRTFNETRGQFIYDSLNAPPNDQVGPVVTISGVATFGRSVSSPTARLNYLGEVVDNLVMERGAHTFKAGMDFLYNDDTITFPQSLRGSYTFSSLATFLSGTYISQGYTQNFGIPTVQQSNPNVGFYAQDEWKISPSFTLNAGVRYDLEFLHTINTNTGNVSPRIGFAWAPYANRETVVRGSYGLFYDRIPLRPLANALLSAHNTTDPNQAALLSYTFSPGQAGAPVFPDVAIAPPAGAVENYSTMNPNIQNPFSQQASLEIEQQILKTETLGISYQHLRGEHLIGSINTNINLDGTRPDPTRGNIKPYSSAFDSYFDALEVSLQQRPLPWGSARLSYTYSKAIDNISEFFFSAPINNFNLREDRGRSDDDQRHRLVFDASLTSSTKPSNSWVDHVTHGWRLGGILQYYSRLPFNVTTGANTKQATAQRPCAAGFSLTANGGLNPCTEALPGAVIGRNTGTGFDFFSLNSRLSRTFSLTERVKLEGMAEAFNALNHRNDMIPNGTFGTGNYPTKPNATFGQATAVGDPRSIQLAVRLSF</sequence>
<comment type="caution">
    <text evidence="9">The sequence shown here is derived from an EMBL/GenBank/DDBJ whole genome shotgun (WGS) entry which is preliminary data.</text>
</comment>
<evidence type="ECO:0000259" key="8">
    <source>
        <dbReference type="Pfam" id="PF25183"/>
    </source>
</evidence>
<dbReference type="PANTHER" id="PTHR30069:SF46">
    <property type="entry name" value="OAR PROTEIN"/>
    <property type="match status" value="1"/>
</dbReference>
<keyword evidence="3" id="KW-1134">Transmembrane beta strand</keyword>
<evidence type="ECO:0000256" key="1">
    <source>
        <dbReference type="ARBA" id="ARBA00004571"/>
    </source>
</evidence>